<dbReference type="GO" id="GO:0005840">
    <property type="term" value="C:ribosome"/>
    <property type="evidence" value="ECO:0007669"/>
    <property type="project" value="UniProtKB-KW"/>
</dbReference>
<evidence type="ECO:0000256" key="2">
    <source>
        <dbReference type="ARBA" id="ARBA00005581"/>
    </source>
</evidence>
<dbReference type="GO" id="GO:0060320">
    <property type="term" value="P:rejection of self pollen"/>
    <property type="evidence" value="ECO:0007669"/>
    <property type="project" value="UniProtKB-KW"/>
</dbReference>
<name>A0AAN8VUL1_9MAGN</name>
<keyword evidence="11" id="KW-1185">Reference proteome</keyword>
<dbReference type="PANTHER" id="PTHR31232">
    <property type="match status" value="1"/>
</dbReference>
<keyword evidence="8" id="KW-0687">Ribonucleoprotein</keyword>
<evidence type="ECO:0000313" key="10">
    <source>
        <dbReference type="EMBL" id="KAK6933717.1"/>
    </source>
</evidence>
<dbReference type="GO" id="GO:0005576">
    <property type="term" value="C:extracellular region"/>
    <property type="evidence" value="ECO:0007669"/>
    <property type="project" value="UniProtKB-SubCell"/>
</dbReference>
<keyword evidence="6 9" id="KW-0732">Signal</keyword>
<dbReference type="InterPro" id="IPR010264">
    <property type="entry name" value="Self-incomp_S1"/>
</dbReference>
<keyword evidence="7" id="KW-0689">Ribosomal protein</keyword>
<protein>
    <recommendedName>
        <fullName evidence="9">S-protein homolog</fullName>
    </recommendedName>
</protein>
<comment type="subcellular location">
    <subcellularLocation>
        <location evidence="1 9">Secreted</location>
    </subcellularLocation>
</comment>
<evidence type="ECO:0000313" key="11">
    <source>
        <dbReference type="Proteomes" id="UP001370490"/>
    </source>
</evidence>
<comment type="similarity">
    <text evidence="3">Belongs to the universal ribosomal protein uS7 family.</text>
</comment>
<dbReference type="SUPFAM" id="SSF47973">
    <property type="entry name" value="Ribosomal protein S7"/>
    <property type="match status" value="1"/>
</dbReference>
<evidence type="ECO:0000256" key="4">
    <source>
        <dbReference type="ARBA" id="ARBA00022471"/>
    </source>
</evidence>
<dbReference type="EMBL" id="JBAMMX010000009">
    <property type="protein sequence ID" value="KAK6933717.1"/>
    <property type="molecule type" value="Genomic_DNA"/>
</dbReference>
<reference evidence="10 11" key="1">
    <citation type="submission" date="2023-12" db="EMBL/GenBank/DDBJ databases">
        <title>A high-quality genome assembly for Dillenia turbinata (Dilleniales).</title>
        <authorList>
            <person name="Chanderbali A."/>
        </authorList>
    </citation>
    <scope>NUCLEOTIDE SEQUENCE [LARGE SCALE GENOMIC DNA]</scope>
    <source>
        <strain evidence="10">LSX21</strain>
        <tissue evidence="10">Leaf</tissue>
    </source>
</reference>
<dbReference type="Proteomes" id="UP001370490">
    <property type="component" value="Unassembled WGS sequence"/>
</dbReference>
<organism evidence="10 11">
    <name type="scientific">Dillenia turbinata</name>
    <dbReference type="NCBI Taxonomy" id="194707"/>
    <lineage>
        <taxon>Eukaryota</taxon>
        <taxon>Viridiplantae</taxon>
        <taxon>Streptophyta</taxon>
        <taxon>Embryophyta</taxon>
        <taxon>Tracheophyta</taxon>
        <taxon>Spermatophyta</taxon>
        <taxon>Magnoliopsida</taxon>
        <taxon>eudicotyledons</taxon>
        <taxon>Gunneridae</taxon>
        <taxon>Pentapetalae</taxon>
        <taxon>Dilleniales</taxon>
        <taxon>Dilleniaceae</taxon>
        <taxon>Dillenia</taxon>
    </lineage>
</organism>
<keyword evidence="4 9" id="KW-0713">Self-incompatibility</keyword>
<sequence>MTPFTKCALIILLTLTMFNLAQSYKLFIVNELGENMIVQCRSKDKDIGREEISNGYAYSWNFELFYEDSWDCTIQWSQATRQFEAFYPGLEDNEWCTPTYCQYIARRKGIYMDVLGTTIIGGTISNPKDTLESSDTIRKKEETHRIAEANKVFTHFR</sequence>
<dbReference type="PANTHER" id="PTHR31232:SF18">
    <property type="entry name" value="S-PROTEIN HOMOLOG"/>
    <property type="match status" value="1"/>
</dbReference>
<dbReference type="AlphaFoldDB" id="A0AAN8VUL1"/>
<feature type="chain" id="PRO_5042667601" description="S-protein homolog" evidence="9">
    <location>
        <begin position="24"/>
        <end position="157"/>
    </location>
</feature>
<accession>A0AAN8VUL1</accession>
<keyword evidence="5 9" id="KW-0964">Secreted</keyword>
<dbReference type="InterPro" id="IPR036823">
    <property type="entry name" value="Ribosomal_uS7_dom_sf"/>
</dbReference>
<dbReference type="Pfam" id="PF05938">
    <property type="entry name" value="Self-incomp_S1"/>
    <property type="match status" value="1"/>
</dbReference>
<evidence type="ECO:0000256" key="3">
    <source>
        <dbReference type="ARBA" id="ARBA00007151"/>
    </source>
</evidence>
<comment type="similarity">
    <text evidence="2 9">Belongs to the plant self-incompatibility (S1) protein family.</text>
</comment>
<feature type="signal peptide" evidence="9">
    <location>
        <begin position="1"/>
        <end position="23"/>
    </location>
</feature>
<proteinExistence type="inferred from homology"/>
<evidence type="ECO:0000256" key="1">
    <source>
        <dbReference type="ARBA" id="ARBA00004613"/>
    </source>
</evidence>
<evidence type="ECO:0000256" key="6">
    <source>
        <dbReference type="ARBA" id="ARBA00022729"/>
    </source>
</evidence>
<comment type="caution">
    <text evidence="10">The sequence shown here is derived from an EMBL/GenBank/DDBJ whole genome shotgun (WGS) entry which is preliminary data.</text>
</comment>
<evidence type="ECO:0000256" key="8">
    <source>
        <dbReference type="ARBA" id="ARBA00023274"/>
    </source>
</evidence>
<evidence type="ECO:0000256" key="9">
    <source>
        <dbReference type="RuleBase" id="RU367044"/>
    </source>
</evidence>
<evidence type="ECO:0000256" key="7">
    <source>
        <dbReference type="ARBA" id="ARBA00022980"/>
    </source>
</evidence>
<evidence type="ECO:0000256" key="5">
    <source>
        <dbReference type="ARBA" id="ARBA00022525"/>
    </source>
</evidence>
<gene>
    <name evidence="10" type="ORF">RJ641_036611</name>
</gene>
<dbReference type="GO" id="GO:1990904">
    <property type="term" value="C:ribonucleoprotein complex"/>
    <property type="evidence" value="ECO:0007669"/>
    <property type="project" value="UniProtKB-KW"/>
</dbReference>